<evidence type="ECO:0000313" key="2">
    <source>
        <dbReference type="EMBL" id="CAG6565912.1"/>
    </source>
</evidence>
<feature type="region of interest" description="Disordered" evidence="1">
    <location>
        <begin position="1"/>
        <end position="28"/>
    </location>
</feature>
<organism evidence="2">
    <name type="scientific">Culex pipiens</name>
    <name type="common">House mosquito</name>
    <dbReference type="NCBI Taxonomy" id="7175"/>
    <lineage>
        <taxon>Eukaryota</taxon>
        <taxon>Metazoa</taxon>
        <taxon>Ecdysozoa</taxon>
        <taxon>Arthropoda</taxon>
        <taxon>Hexapoda</taxon>
        <taxon>Insecta</taxon>
        <taxon>Pterygota</taxon>
        <taxon>Neoptera</taxon>
        <taxon>Endopterygota</taxon>
        <taxon>Diptera</taxon>
        <taxon>Nematocera</taxon>
        <taxon>Culicoidea</taxon>
        <taxon>Culicidae</taxon>
        <taxon>Culicinae</taxon>
        <taxon>Culicini</taxon>
        <taxon>Culex</taxon>
        <taxon>Culex</taxon>
    </lineage>
</organism>
<sequence length="108" mass="11579">MASADPTGGPDQHSQAAVRSVPKSSRHSDACGCLRVLSGYAVQNDCRLAQLYAFDSGHQFGPGRLHCACGQGDRIPLWAEGGRRILRHEGDAGGPWGQLERSEKPPKQ</sequence>
<evidence type="ECO:0000256" key="1">
    <source>
        <dbReference type="SAM" id="MobiDB-lite"/>
    </source>
</evidence>
<name>A0A8D8NHV9_CULPI</name>
<protein>
    <submittedName>
        <fullName evidence="2">(northern house mosquito) hypothetical protein</fullName>
    </submittedName>
</protein>
<dbReference type="EMBL" id="HBUE01169727">
    <property type="protein sequence ID" value="CAG6514424.1"/>
    <property type="molecule type" value="Transcribed_RNA"/>
</dbReference>
<dbReference type="EMBL" id="HBUE01275116">
    <property type="protein sequence ID" value="CAG6565910.1"/>
    <property type="molecule type" value="Transcribed_RNA"/>
</dbReference>
<reference evidence="2" key="1">
    <citation type="submission" date="2021-05" db="EMBL/GenBank/DDBJ databases">
        <authorList>
            <person name="Alioto T."/>
            <person name="Alioto T."/>
            <person name="Gomez Garrido J."/>
        </authorList>
    </citation>
    <scope>NUCLEOTIDE SEQUENCE</scope>
</reference>
<dbReference type="AlphaFoldDB" id="A0A8D8NHV9"/>
<dbReference type="EMBL" id="HBUE01169726">
    <property type="protein sequence ID" value="CAG6514422.1"/>
    <property type="molecule type" value="Transcribed_RNA"/>
</dbReference>
<proteinExistence type="predicted"/>
<feature type="region of interest" description="Disordered" evidence="1">
    <location>
        <begin position="87"/>
        <end position="108"/>
    </location>
</feature>
<dbReference type="EMBL" id="HBUE01275117">
    <property type="protein sequence ID" value="CAG6565912.1"/>
    <property type="molecule type" value="Transcribed_RNA"/>
</dbReference>
<accession>A0A8D8NHV9</accession>